<name>I1BZE1_RHIO9</name>
<dbReference type="InParanoid" id="I1BZE1"/>
<dbReference type="AlphaFoldDB" id="I1BZE1"/>
<dbReference type="GeneID" id="93613247"/>
<accession>I1BZE1</accession>
<sequence>MTGGINLFLIHSSMKLKEKNHTKDKKNCSGHVCATLINPCPDKCPNSCHYRNSPDPCCPLLGIPFCPKHNKRLVQA</sequence>
<keyword evidence="2" id="KW-1185">Reference proteome</keyword>
<proteinExistence type="predicted"/>
<dbReference type="RefSeq" id="XP_067516967.1">
    <property type="nucleotide sequence ID" value="XM_067660866.1"/>
</dbReference>
<protein>
    <submittedName>
        <fullName evidence="1">Uncharacterized protein</fullName>
    </submittedName>
</protein>
<dbReference type="VEuPathDB" id="FungiDB:RO3G_06276"/>
<dbReference type="eggNOG" id="ENOG502TARN">
    <property type="taxonomic scope" value="Eukaryota"/>
</dbReference>
<gene>
    <name evidence="1" type="ORF">RO3G_06276</name>
</gene>
<dbReference type="EMBL" id="CH476735">
    <property type="protein sequence ID" value="EIE81571.1"/>
    <property type="molecule type" value="Genomic_DNA"/>
</dbReference>
<organism evidence="1 2">
    <name type="scientific">Rhizopus delemar (strain RA 99-880 / ATCC MYA-4621 / FGSC 9543 / NRRL 43880)</name>
    <name type="common">Mucormycosis agent</name>
    <name type="synonym">Rhizopus arrhizus var. delemar</name>
    <dbReference type="NCBI Taxonomy" id="246409"/>
    <lineage>
        <taxon>Eukaryota</taxon>
        <taxon>Fungi</taxon>
        <taxon>Fungi incertae sedis</taxon>
        <taxon>Mucoromycota</taxon>
        <taxon>Mucoromycotina</taxon>
        <taxon>Mucoromycetes</taxon>
        <taxon>Mucorales</taxon>
        <taxon>Mucorineae</taxon>
        <taxon>Rhizopodaceae</taxon>
        <taxon>Rhizopus</taxon>
    </lineage>
</organism>
<evidence type="ECO:0000313" key="1">
    <source>
        <dbReference type="EMBL" id="EIE81571.1"/>
    </source>
</evidence>
<evidence type="ECO:0000313" key="2">
    <source>
        <dbReference type="Proteomes" id="UP000009138"/>
    </source>
</evidence>
<reference evidence="1 2" key="1">
    <citation type="journal article" date="2009" name="PLoS Genet.">
        <title>Genomic analysis of the basal lineage fungus Rhizopus oryzae reveals a whole-genome duplication.</title>
        <authorList>
            <person name="Ma L.-J."/>
            <person name="Ibrahim A.S."/>
            <person name="Skory C."/>
            <person name="Grabherr M.G."/>
            <person name="Burger G."/>
            <person name="Butler M."/>
            <person name="Elias M."/>
            <person name="Idnurm A."/>
            <person name="Lang B.F."/>
            <person name="Sone T."/>
            <person name="Abe A."/>
            <person name="Calvo S.E."/>
            <person name="Corrochano L.M."/>
            <person name="Engels R."/>
            <person name="Fu J."/>
            <person name="Hansberg W."/>
            <person name="Kim J.-M."/>
            <person name="Kodira C.D."/>
            <person name="Koehrsen M.J."/>
            <person name="Liu B."/>
            <person name="Miranda-Saavedra D."/>
            <person name="O'Leary S."/>
            <person name="Ortiz-Castellanos L."/>
            <person name="Poulter R."/>
            <person name="Rodriguez-Romero J."/>
            <person name="Ruiz-Herrera J."/>
            <person name="Shen Y.-Q."/>
            <person name="Zeng Q."/>
            <person name="Galagan J."/>
            <person name="Birren B.W."/>
            <person name="Cuomo C.A."/>
            <person name="Wickes B.L."/>
        </authorList>
    </citation>
    <scope>NUCLEOTIDE SEQUENCE [LARGE SCALE GENOMIC DNA]</scope>
    <source>
        <strain evidence="2">RA 99-880 / ATCC MYA-4621 / FGSC 9543 / NRRL 43880</strain>
    </source>
</reference>
<dbReference type="Proteomes" id="UP000009138">
    <property type="component" value="Unassembled WGS sequence"/>
</dbReference>